<evidence type="ECO:0000313" key="8">
    <source>
        <dbReference type="EMBL" id="KZT72119.1"/>
    </source>
</evidence>
<dbReference type="EMBL" id="KV429042">
    <property type="protein sequence ID" value="KZT72119.1"/>
    <property type="molecule type" value="Genomic_DNA"/>
</dbReference>
<dbReference type="STRING" id="1314783.A0A165SK78"/>
<evidence type="ECO:0000313" key="9">
    <source>
        <dbReference type="Proteomes" id="UP000076727"/>
    </source>
</evidence>
<reference evidence="8 9" key="1">
    <citation type="journal article" date="2016" name="Mol. Biol. Evol.">
        <title>Comparative Genomics of Early-Diverging Mushroom-Forming Fungi Provides Insights into the Origins of Lignocellulose Decay Capabilities.</title>
        <authorList>
            <person name="Nagy L.G."/>
            <person name="Riley R."/>
            <person name="Tritt A."/>
            <person name="Adam C."/>
            <person name="Daum C."/>
            <person name="Floudas D."/>
            <person name="Sun H."/>
            <person name="Yadav J.S."/>
            <person name="Pangilinan J."/>
            <person name="Larsson K.H."/>
            <person name="Matsuura K."/>
            <person name="Barry K."/>
            <person name="Labutti K."/>
            <person name="Kuo R."/>
            <person name="Ohm R.A."/>
            <person name="Bhattacharya S.S."/>
            <person name="Shirouzu T."/>
            <person name="Yoshinaga Y."/>
            <person name="Martin F.M."/>
            <person name="Grigoriev I.V."/>
            <person name="Hibbett D.S."/>
        </authorList>
    </citation>
    <scope>NUCLEOTIDE SEQUENCE [LARGE SCALE GENOMIC DNA]</scope>
    <source>
        <strain evidence="8 9">L-15889</strain>
    </source>
</reference>
<keyword evidence="2 4" id="KW-0863">Zinc-finger</keyword>
<evidence type="ECO:0000256" key="2">
    <source>
        <dbReference type="ARBA" id="ARBA00022771"/>
    </source>
</evidence>
<dbReference type="InterPro" id="IPR010666">
    <property type="entry name" value="Znf_GRF"/>
</dbReference>
<dbReference type="PANTHER" id="PTHR33680:SF1">
    <property type="entry name" value="OS05G0489500 PROTEIN"/>
    <property type="match status" value="1"/>
</dbReference>
<name>A0A165SK78_9APHY</name>
<organism evidence="8 9">
    <name type="scientific">Daedalea quercina L-15889</name>
    <dbReference type="NCBI Taxonomy" id="1314783"/>
    <lineage>
        <taxon>Eukaryota</taxon>
        <taxon>Fungi</taxon>
        <taxon>Dikarya</taxon>
        <taxon>Basidiomycota</taxon>
        <taxon>Agaricomycotina</taxon>
        <taxon>Agaricomycetes</taxon>
        <taxon>Polyporales</taxon>
        <taxon>Fomitopsis</taxon>
    </lineage>
</organism>
<dbReference type="Pfam" id="PF06839">
    <property type="entry name" value="Zn_ribbon_GRF"/>
    <property type="match status" value="1"/>
</dbReference>
<evidence type="ECO:0000256" key="5">
    <source>
        <dbReference type="SAM" id="Coils"/>
    </source>
</evidence>
<dbReference type="PROSITE" id="PS51999">
    <property type="entry name" value="ZF_GRF"/>
    <property type="match status" value="1"/>
</dbReference>
<feature type="compositionally biased region" description="Polar residues" evidence="6">
    <location>
        <begin position="257"/>
        <end position="280"/>
    </location>
</feature>
<feature type="compositionally biased region" description="Polar residues" evidence="6">
    <location>
        <begin position="156"/>
        <end position="166"/>
    </location>
</feature>
<accession>A0A165SK78</accession>
<feature type="region of interest" description="Disordered" evidence="6">
    <location>
        <begin position="72"/>
        <end position="169"/>
    </location>
</feature>
<gene>
    <name evidence="8" type="ORF">DAEQUDRAFT_57971</name>
</gene>
<feature type="region of interest" description="Disordered" evidence="6">
    <location>
        <begin position="182"/>
        <end position="280"/>
    </location>
</feature>
<proteinExistence type="predicted"/>
<dbReference type="Proteomes" id="UP000076727">
    <property type="component" value="Unassembled WGS sequence"/>
</dbReference>
<keyword evidence="9" id="KW-1185">Reference proteome</keyword>
<evidence type="ECO:0000259" key="7">
    <source>
        <dbReference type="PROSITE" id="PS51999"/>
    </source>
</evidence>
<dbReference type="AlphaFoldDB" id="A0A165SK78"/>
<feature type="compositionally biased region" description="Basic and acidic residues" evidence="6">
    <location>
        <begin position="370"/>
        <end position="391"/>
    </location>
</feature>
<evidence type="ECO:0000256" key="3">
    <source>
        <dbReference type="ARBA" id="ARBA00022833"/>
    </source>
</evidence>
<dbReference type="GO" id="GO:0008270">
    <property type="term" value="F:zinc ion binding"/>
    <property type="evidence" value="ECO:0007669"/>
    <property type="project" value="UniProtKB-KW"/>
</dbReference>
<keyword evidence="1" id="KW-0479">Metal-binding</keyword>
<keyword evidence="5" id="KW-0175">Coiled coil</keyword>
<protein>
    <recommendedName>
        <fullName evidence="7">GRF-type domain-containing protein</fullName>
    </recommendedName>
</protein>
<keyword evidence="3" id="KW-0862">Zinc</keyword>
<evidence type="ECO:0000256" key="6">
    <source>
        <dbReference type="SAM" id="MobiDB-lite"/>
    </source>
</evidence>
<feature type="compositionally biased region" description="Polar residues" evidence="6">
    <location>
        <begin position="95"/>
        <end position="105"/>
    </location>
</feature>
<evidence type="ECO:0000256" key="1">
    <source>
        <dbReference type="ARBA" id="ARBA00022723"/>
    </source>
</evidence>
<feature type="coiled-coil region" evidence="5">
    <location>
        <begin position="456"/>
        <end position="497"/>
    </location>
</feature>
<dbReference type="OrthoDB" id="5418639at2759"/>
<dbReference type="CDD" id="cd14686">
    <property type="entry name" value="bZIP"/>
    <property type="match status" value="1"/>
</dbReference>
<feature type="domain" description="GRF-type" evidence="7">
    <location>
        <begin position="27"/>
        <end position="70"/>
    </location>
</feature>
<dbReference type="PANTHER" id="PTHR33680">
    <property type="entry name" value="OS07G0190500 PROTEIN"/>
    <property type="match status" value="1"/>
</dbReference>
<sequence length="502" mass="55683">MSATPARTTYIHRVNADPRGPDGEIRCTAHGELAVRFTSHTENNPYRDFYRCPKSNDDPPCRFFIWADDPKLVGAPQTPTRRRQGSPESTRGLGTLQQKGISSTRVDAGLVEPLTPQSAKRPRPDSPPLSQMSAMRQLPGAFPTTPTRSERPRNVATPSSALTPSQRRSRMDQIIAGIESARSVHGKDLPGQVPNVLGLDDRPGASSVTGTPGNRLAELDASQDLSKHEEDDPDVISQHSPSKRSRVEDDEEYEFSETGSLYSVGIQTSPRLQSQPTIDSTSERAVELELNLALDASLDGASDMRRPYDDTLPPEYVSATSPPIRSFSRDDPLGHSGDPSQTQGYLTPPESSELQPDTMRQLRRGSVDPVDSRWKDKDRDPGDQLHPRWQFEDDPENPFQDRSSSMRELLADSAHGFESSRVEDSRPQACGEGAPLPLADYVAAQLEGMLAVPDHIRKLERQLKAAHNSIAARDRKIQELQQETERLQTQNRALEERLTARR</sequence>
<evidence type="ECO:0000256" key="4">
    <source>
        <dbReference type="PROSITE-ProRule" id="PRU01343"/>
    </source>
</evidence>
<feature type="compositionally biased region" description="Polar residues" evidence="6">
    <location>
        <begin position="338"/>
        <end position="355"/>
    </location>
</feature>
<feature type="region of interest" description="Disordered" evidence="6">
    <location>
        <begin position="301"/>
        <end position="404"/>
    </location>
</feature>
<feature type="region of interest" description="Disordered" evidence="6">
    <location>
        <begin position="1"/>
        <end position="22"/>
    </location>
</feature>